<evidence type="ECO:0000313" key="16">
    <source>
        <dbReference type="Proteomes" id="UP000294854"/>
    </source>
</evidence>
<dbReference type="SUPFAM" id="SSF48295">
    <property type="entry name" value="TrpR-like"/>
    <property type="match status" value="2"/>
</dbReference>
<proteinExistence type="inferred from homology"/>
<evidence type="ECO:0000313" key="3">
    <source>
        <dbReference type="EMBL" id="TDG71128.1"/>
    </source>
</evidence>
<dbReference type="InterPro" id="IPR002514">
    <property type="entry name" value="Transposase_8"/>
</dbReference>
<dbReference type="InterPro" id="IPR036388">
    <property type="entry name" value="WH-like_DNA-bd_sf"/>
</dbReference>
<dbReference type="EMBL" id="PUFO01000045">
    <property type="protein sequence ID" value="TDG78094.1"/>
    <property type="molecule type" value="Genomic_DNA"/>
</dbReference>
<evidence type="ECO:0000313" key="5">
    <source>
        <dbReference type="EMBL" id="TDG72985.1"/>
    </source>
</evidence>
<comment type="similarity">
    <text evidence="1">Belongs to the IS150/IS1296 orfA family.</text>
</comment>
<dbReference type="EMBL" id="PUFO01000092">
    <property type="protein sequence ID" value="TDG73048.1"/>
    <property type="molecule type" value="Genomic_DNA"/>
</dbReference>
<dbReference type="EMBL" id="PUFO01000093">
    <property type="protein sequence ID" value="TDG72985.1"/>
    <property type="molecule type" value="Genomic_DNA"/>
</dbReference>
<evidence type="ECO:0000256" key="1">
    <source>
        <dbReference type="ARBA" id="ARBA00038232"/>
    </source>
</evidence>
<dbReference type="EMBL" id="PUFO01000060">
    <property type="protein sequence ID" value="TDG76657.1"/>
    <property type="molecule type" value="Genomic_DNA"/>
</dbReference>
<evidence type="ECO:0000313" key="15">
    <source>
        <dbReference type="EMBL" id="TDG80795.1"/>
    </source>
</evidence>
<evidence type="ECO:0000313" key="8">
    <source>
        <dbReference type="EMBL" id="TDG75900.1"/>
    </source>
</evidence>
<dbReference type="AlphaFoldDB" id="A0A4R5NGE2"/>
<dbReference type="PANTHER" id="PTHR33795:SF1">
    <property type="entry name" value="INSERTION ELEMENT IS150 PROTEIN INSJ"/>
    <property type="match status" value="1"/>
</dbReference>
<dbReference type="EMBL" id="PUFO01000063">
    <property type="protein sequence ID" value="TDG75900.1"/>
    <property type="molecule type" value="Genomic_DNA"/>
</dbReference>
<evidence type="ECO:0000313" key="10">
    <source>
        <dbReference type="EMBL" id="TDG76922.1"/>
    </source>
</evidence>
<dbReference type="EMBL" id="PUFO01000108">
    <property type="protein sequence ID" value="TDG71128.1"/>
    <property type="molecule type" value="Genomic_DNA"/>
</dbReference>
<dbReference type="Gene3D" id="1.10.10.10">
    <property type="entry name" value="Winged helix-like DNA-binding domain superfamily/Winged helix DNA-binding domain"/>
    <property type="match status" value="2"/>
</dbReference>
<dbReference type="InterPro" id="IPR010921">
    <property type="entry name" value="Trp_repressor/repl_initiator"/>
</dbReference>
<organism evidence="7 16">
    <name type="scientific">Secundilactobacillus malefermentans</name>
    <dbReference type="NCBI Taxonomy" id="176292"/>
    <lineage>
        <taxon>Bacteria</taxon>
        <taxon>Bacillati</taxon>
        <taxon>Bacillota</taxon>
        <taxon>Bacilli</taxon>
        <taxon>Lactobacillales</taxon>
        <taxon>Lactobacillaceae</taxon>
        <taxon>Secundilactobacillus</taxon>
    </lineage>
</organism>
<dbReference type="Proteomes" id="UP000294854">
    <property type="component" value="Unassembled WGS sequence"/>
</dbReference>
<gene>
    <name evidence="9" type="ORF">C5L31_000210</name>
    <name evidence="8" type="ORF">C5L31_000676</name>
    <name evidence="12" type="ORF">C5L31_001329</name>
    <name evidence="4" type="ORF">C5L31_001473</name>
    <name evidence="5" type="ORF">C5L31_001488</name>
    <name evidence="6" type="ORF">C5L31_001491</name>
    <name evidence="7" type="ORF">C5L31_001494</name>
    <name evidence="13" type="ORF">C5L31_001497</name>
    <name evidence="3" type="ORF">C5L31_001502</name>
    <name evidence="10" type="ORF">C5L31_001513</name>
    <name evidence="11" type="ORF">C5L31_001735</name>
    <name evidence="15" type="ORF">C5L31_002043</name>
    <name evidence="14" type="ORF">C5L31_002192</name>
</gene>
<reference evidence="7 16" key="1">
    <citation type="journal article" date="2019" name="Appl. Microbiol. Biotechnol.">
        <title>Uncovering carbohydrate metabolism through a genotype-phenotype association study of 56 lactic acid bacteria genomes.</title>
        <authorList>
            <person name="Buron-Moles G."/>
            <person name="Chailyan A."/>
            <person name="Dolejs I."/>
            <person name="Forster J."/>
            <person name="Miks M.H."/>
        </authorList>
    </citation>
    <scope>NUCLEOTIDE SEQUENCE [LARGE SCALE GENOMIC DNA]</scope>
    <source>
        <strain evidence="7 16">ATCC 49373</strain>
    </source>
</reference>
<accession>A0A4R5NGE2</accession>
<evidence type="ECO:0000313" key="12">
    <source>
        <dbReference type="EMBL" id="TDG78094.1"/>
    </source>
</evidence>
<evidence type="ECO:0000313" key="7">
    <source>
        <dbReference type="EMBL" id="TDG73048.1"/>
    </source>
</evidence>
<evidence type="ECO:0000313" key="11">
    <source>
        <dbReference type="EMBL" id="TDG77746.1"/>
    </source>
</evidence>
<dbReference type="PANTHER" id="PTHR33795">
    <property type="entry name" value="INSERTION ELEMENT IS150 PROTEIN INSJ"/>
    <property type="match status" value="1"/>
</dbReference>
<dbReference type="EMBL" id="PUFO01000093">
    <property type="protein sequence ID" value="TDG72970.1"/>
    <property type="molecule type" value="Genomic_DNA"/>
</dbReference>
<protein>
    <recommendedName>
        <fullName evidence="2">Insertion element IS150 protein InsJ-like helix-turn-helix domain-containing protein</fullName>
    </recommendedName>
</protein>
<name>A0A4R5NGE2_9LACO</name>
<dbReference type="EMBL" id="PUFO01000006">
    <property type="protein sequence ID" value="TDG80795.1"/>
    <property type="molecule type" value="Genomic_DNA"/>
</dbReference>
<evidence type="ECO:0000313" key="14">
    <source>
        <dbReference type="EMBL" id="TDG79973.1"/>
    </source>
</evidence>
<dbReference type="STRING" id="1122149.FD44_GL000168"/>
<dbReference type="Pfam" id="PF13518">
    <property type="entry name" value="HTH_28"/>
    <property type="match status" value="1"/>
</dbReference>
<evidence type="ECO:0000313" key="9">
    <source>
        <dbReference type="EMBL" id="TDG76657.1"/>
    </source>
</evidence>
<keyword evidence="16" id="KW-1185">Reference proteome</keyword>
<evidence type="ECO:0000313" key="6">
    <source>
        <dbReference type="EMBL" id="TDG73045.1"/>
    </source>
</evidence>
<evidence type="ECO:0000259" key="2">
    <source>
        <dbReference type="Pfam" id="PF13518"/>
    </source>
</evidence>
<dbReference type="InterPro" id="IPR055247">
    <property type="entry name" value="InsJ-like_HTH"/>
</dbReference>
<evidence type="ECO:0000313" key="4">
    <source>
        <dbReference type="EMBL" id="TDG72970.1"/>
    </source>
</evidence>
<dbReference type="GO" id="GO:0004803">
    <property type="term" value="F:transposase activity"/>
    <property type="evidence" value="ECO:0007669"/>
    <property type="project" value="InterPro"/>
</dbReference>
<dbReference type="RefSeq" id="WP_010620867.1">
    <property type="nucleotide sequence ID" value="NZ_CP042371.1"/>
</dbReference>
<comment type="caution">
    <text evidence="7">The sequence shown here is derived from an EMBL/GenBank/DDBJ whole genome shotgun (WGS) entry which is preliminary data.</text>
</comment>
<dbReference type="EMBL" id="PUFO01000016">
    <property type="protein sequence ID" value="TDG79973.1"/>
    <property type="molecule type" value="Genomic_DNA"/>
</dbReference>
<dbReference type="OrthoDB" id="5690222at2"/>
<feature type="domain" description="Insertion element IS150 protein InsJ-like helix-turn-helix" evidence="2">
    <location>
        <begin position="66"/>
        <end position="116"/>
    </location>
</feature>
<reference evidence="7" key="2">
    <citation type="submission" date="2019-02" db="EMBL/GenBank/DDBJ databases">
        <authorList>
            <person name="Buron G."/>
            <person name="Chaylann A."/>
            <person name="Dolejs I."/>
            <person name="Forster J."/>
            <person name="Miks M.H."/>
        </authorList>
    </citation>
    <scope>NUCLEOTIDE SEQUENCE</scope>
    <source>
        <strain evidence="7">ATCC 49373</strain>
    </source>
</reference>
<dbReference type="InterPro" id="IPR052057">
    <property type="entry name" value="IS150/IS1296_orfA-like"/>
</dbReference>
<dbReference type="EMBL" id="PUFO01000056">
    <property type="protein sequence ID" value="TDG76922.1"/>
    <property type="molecule type" value="Genomic_DNA"/>
</dbReference>
<evidence type="ECO:0000313" key="13">
    <source>
        <dbReference type="EMBL" id="TDG79162.1"/>
    </source>
</evidence>
<sequence>MSKYTLEFKMKIVNEYLEGNYSYKDLASMNGLNHSIIVRWVQRAKINGMSALASKKAKRSFSGQDKVNILDYMLTNGLSFNETGAHFDVEPSLIYQWKRKFDEHGIDALQAKRGRPSKQMIKKKAIPKNKLDALKQENLELKQQLQTAKMELAVSKKLEALAIKKRRRKNNLPK</sequence>
<dbReference type="Pfam" id="PF01527">
    <property type="entry name" value="HTH_Tnp_1"/>
    <property type="match status" value="1"/>
</dbReference>
<dbReference type="GO" id="GO:0043565">
    <property type="term" value="F:sequence-specific DNA binding"/>
    <property type="evidence" value="ECO:0007669"/>
    <property type="project" value="InterPro"/>
</dbReference>
<dbReference type="EMBL" id="PUFO01000092">
    <property type="protein sequence ID" value="TDG73045.1"/>
    <property type="molecule type" value="Genomic_DNA"/>
</dbReference>
<dbReference type="EMBL" id="PUFO01000049">
    <property type="protein sequence ID" value="TDG77746.1"/>
    <property type="molecule type" value="Genomic_DNA"/>
</dbReference>
<dbReference type="GO" id="GO:0006313">
    <property type="term" value="P:DNA transposition"/>
    <property type="evidence" value="ECO:0007669"/>
    <property type="project" value="InterPro"/>
</dbReference>
<dbReference type="EMBL" id="PUFO01000027">
    <property type="protein sequence ID" value="TDG79162.1"/>
    <property type="molecule type" value="Genomic_DNA"/>
</dbReference>